<keyword evidence="1" id="KW-0812">Transmembrane</keyword>
<evidence type="ECO:0000313" key="2">
    <source>
        <dbReference type="EMBL" id="KLK94026.1"/>
    </source>
</evidence>
<evidence type="ECO:0000313" key="3">
    <source>
        <dbReference type="Proteomes" id="UP000035489"/>
    </source>
</evidence>
<keyword evidence="1" id="KW-0472">Membrane</keyword>
<feature type="transmembrane region" description="Helical" evidence="1">
    <location>
        <begin position="51"/>
        <end position="69"/>
    </location>
</feature>
<proteinExistence type="predicted"/>
<organism evidence="2 3">
    <name type="scientific">Microvirga vignae</name>
    <dbReference type="NCBI Taxonomy" id="1225564"/>
    <lineage>
        <taxon>Bacteria</taxon>
        <taxon>Pseudomonadati</taxon>
        <taxon>Pseudomonadota</taxon>
        <taxon>Alphaproteobacteria</taxon>
        <taxon>Hyphomicrobiales</taxon>
        <taxon>Methylobacteriaceae</taxon>
        <taxon>Microvirga</taxon>
    </lineage>
</organism>
<dbReference type="AlphaFoldDB" id="A0A0H1RGR2"/>
<protein>
    <submittedName>
        <fullName evidence="2">Uncharacterized protein</fullName>
    </submittedName>
</protein>
<dbReference type="EMBL" id="LCYG01000016">
    <property type="protein sequence ID" value="KLK94026.1"/>
    <property type="molecule type" value="Genomic_DNA"/>
</dbReference>
<dbReference type="RefSeq" id="WP_047188068.1">
    <property type="nucleotide sequence ID" value="NZ_LCYG01000016.1"/>
</dbReference>
<keyword evidence="1" id="KW-1133">Transmembrane helix</keyword>
<accession>A0A0H1RGR2</accession>
<reference evidence="2 3" key="1">
    <citation type="submission" date="2015-05" db="EMBL/GenBank/DDBJ databases">
        <title>Draft genome sequence of Microvirga vignae strain BR3299, a novel nitrogen fixing bacteria isolated from Brazil semi-aired region.</title>
        <authorList>
            <person name="Zilli J.E."/>
            <person name="Passos S.R."/>
            <person name="Leite J."/>
            <person name="Baldani J.I."/>
            <person name="Xavier G.R."/>
            <person name="Rumjaneck N.G."/>
            <person name="Simoes-Araujo J.L."/>
        </authorList>
    </citation>
    <scope>NUCLEOTIDE SEQUENCE [LARGE SCALE GENOMIC DNA]</scope>
    <source>
        <strain evidence="2 3">BR3299</strain>
    </source>
</reference>
<dbReference type="PATRIC" id="fig|1225564.3.peg.1691"/>
<dbReference type="Proteomes" id="UP000035489">
    <property type="component" value="Unassembled WGS sequence"/>
</dbReference>
<sequence>MPSIPSAPAFPKGDSDLRIIRVLGQRPALAEGAEMGPPPAATERAETVFETMGLILVLLIVLAAVWILIRKRL</sequence>
<keyword evidence="3" id="KW-1185">Reference proteome</keyword>
<name>A0A0H1RGR2_9HYPH</name>
<comment type="caution">
    <text evidence="2">The sequence shown here is derived from an EMBL/GenBank/DDBJ whole genome shotgun (WGS) entry which is preliminary data.</text>
</comment>
<evidence type="ECO:0000256" key="1">
    <source>
        <dbReference type="SAM" id="Phobius"/>
    </source>
</evidence>
<gene>
    <name evidence="2" type="ORF">AA309_06095</name>
</gene>